<dbReference type="AlphaFoldDB" id="A0A5C5XIQ2"/>
<organism evidence="2 3">
    <name type="scientific">Rubinisphaera italica</name>
    <dbReference type="NCBI Taxonomy" id="2527969"/>
    <lineage>
        <taxon>Bacteria</taxon>
        <taxon>Pseudomonadati</taxon>
        <taxon>Planctomycetota</taxon>
        <taxon>Planctomycetia</taxon>
        <taxon>Planctomycetales</taxon>
        <taxon>Planctomycetaceae</taxon>
        <taxon>Rubinisphaera</taxon>
    </lineage>
</organism>
<feature type="compositionally biased region" description="Basic and acidic residues" evidence="1">
    <location>
        <begin position="21"/>
        <end position="32"/>
    </location>
</feature>
<feature type="compositionally biased region" description="Basic residues" evidence="1">
    <location>
        <begin position="8"/>
        <end position="20"/>
    </location>
</feature>
<accession>A0A5C5XIQ2</accession>
<evidence type="ECO:0000256" key="1">
    <source>
        <dbReference type="SAM" id="MobiDB-lite"/>
    </source>
</evidence>
<dbReference type="OrthoDB" id="285475at2"/>
<reference evidence="2 3" key="1">
    <citation type="submission" date="2019-02" db="EMBL/GenBank/DDBJ databases">
        <title>Deep-cultivation of Planctomycetes and their phenomic and genomic characterization uncovers novel biology.</title>
        <authorList>
            <person name="Wiegand S."/>
            <person name="Jogler M."/>
            <person name="Boedeker C."/>
            <person name="Pinto D."/>
            <person name="Vollmers J."/>
            <person name="Rivas-Marin E."/>
            <person name="Kohn T."/>
            <person name="Peeters S.H."/>
            <person name="Heuer A."/>
            <person name="Rast P."/>
            <person name="Oberbeckmann S."/>
            <person name="Bunk B."/>
            <person name="Jeske O."/>
            <person name="Meyerdierks A."/>
            <person name="Storesund J.E."/>
            <person name="Kallscheuer N."/>
            <person name="Luecker S."/>
            <person name="Lage O.M."/>
            <person name="Pohl T."/>
            <person name="Merkel B.J."/>
            <person name="Hornburger P."/>
            <person name="Mueller R.-W."/>
            <person name="Bruemmer F."/>
            <person name="Labrenz M."/>
            <person name="Spormann A.M."/>
            <person name="Op Den Camp H."/>
            <person name="Overmann J."/>
            <person name="Amann R."/>
            <person name="Jetten M.S.M."/>
            <person name="Mascher T."/>
            <person name="Medema M.H."/>
            <person name="Devos D.P."/>
            <person name="Kaster A.-K."/>
            <person name="Ovreas L."/>
            <person name="Rohde M."/>
            <person name="Galperin M.Y."/>
            <person name="Jogler C."/>
        </authorList>
    </citation>
    <scope>NUCLEOTIDE SEQUENCE [LARGE SCALE GENOMIC DNA]</scope>
    <source>
        <strain evidence="2 3">Pan54</strain>
    </source>
</reference>
<dbReference type="SUPFAM" id="SSF109709">
    <property type="entry name" value="KorB DNA-binding domain-like"/>
    <property type="match status" value="1"/>
</dbReference>
<feature type="region of interest" description="Disordered" evidence="1">
    <location>
        <begin position="1"/>
        <end position="34"/>
    </location>
</feature>
<gene>
    <name evidence="2" type="ORF">Pan54_24590</name>
</gene>
<evidence type="ECO:0000313" key="3">
    <source>
        <dbReference type="Proteomes" id="UP000316095"/>
    </source>
</evidence>
<proteinExistence type="predicted"/>
<evidence type="ECO:0000313" key="2">
    <source>
        <dbReference type="EMBL" id="TWT61722.1"/>
    </source>
</evidence>
<protein>
    <submittedName>
        <fullName evidence="2">Uncharacterized protein</fullName>
    </submittedName>
</protein>
<sequence>MSQLTIKGKVHFQKGKKGRKRLAEGKDREKPKGRLPRVTKLMALAIRFDRLIRDGHVNDYAELARLGQVSRARMTQIMNLLNLAPEIQETILFLPRVEQGGRAIA</sequence>
<dbReference type="EMBL" id="SJPG01000001">
    <property type="protein sequence ID" value="TWT61722.1"/>
    <property type="molecule type" value="Genomic_DNA"/>
</dbReference>
<keyword evidence="3" id="KW-1185">Reference proteome</keyword>
<comment type="caution">
    <text evidence="2">The sequence shown here is derived from an EMBL/GenBank/DDBJ whole genome shotgun (WGS) entry which is preliminary data.</text>
</comment>
<dbReference type="Proteomes" id="UP000316095">
    <property type="component" value="Unassembled WGS sequence"/>
</dbReference>
<name>A0A5C5XIQ2_9PLAN</name>
<dbReference type="RefSeq" id="WP_146503674.1">
    <property type="nucleotide sequence ID" value="NZ_SJPG01000001.1"/>
</dbReference>